<evidence type="ECO:0000259" key="10">
    <source>
        <dbReference type="PROSITE" id="PS51547"/>
    </source>
</evidence>
<proteinExistence type="inferred from homology"/>
<dbReference type="SMART" id="SM00146">
    <property type="entry name" value="PI3Kc"/>
    <property type="match status" value="1"/>
</dbReference>
<dbReference type="GO" id="GO:0005737">
    <property type="term" value="C:cytoplasm"/>
    <property type="evidence" value="ECO:0007669"/>
    <property type="project" value="TreeGrafter"/>
</dbReference>
<keyword evidence="1" id="KW-0808">Transferase</keyword>
<comment type="caution">
    <text evidence="11">The sequence shown here is derived from an EMBL/GenBank/DDBJ whole genome shotgun (WGS) entry which is preliminary data.</text>
</comment>
<dbReference type="InterPro" id="IPR029071">
    <property type="entry name" value="Ubiquitin-like_domsf"/>
</dbReference>
<dbReference type="InterPro" id="IPR036940">
    <property type="entry name" value="PI3/4_kinase_cat_sf"/>
</dbReference>
<feature type="domain" description="PIK helical" evidence="8">
    <location>
        <begin position="630"/>
        <end position="808"/>
    </location>
</feature>
<keyword evidence="12" id="KW-1185">Reference proteome</keyword>
<dbReference type="PROSITE" id="PS51547">
    <property type="entry name" value="C2_PI3K"/>
    <property type="match status" value="1"/>
</dbReference>
<evidence type="ECO:0000313" key="12">
    <source>
        <dbReference type="Proteomes" id="UP000481153"/>
    </source>
</evidence>
<dbReference type="EMBL" id="VJMJ01000089">
    <property type="protein sequence ID" value="KAF0736215.1"/>
    <property type="molecule type" value="Genomic_DNA"/>
</dbReference>
<keyword evidence="2" id="KW-0547">Nucleotide-binding</keyword>
<dbReference type="PROSITE" id="PS50290">
    <property type="entry name" value="PI3_4_KINASE_3"/>
    <property type="match status" value="1"/>
</dbReference>
<dbReference type="CDD" id="cd00821">
    <property type="entry name" value="PH"/>
    <property type="match status" value="1"/>
</dbReference>
<dbReference type="Gene3D" id="3.30.1010.10">
    <property type="entry name" value="Phosphatidylinositol 3-kinase Catalytic Subunit, Chain A, domain 4"/>
    <property type="match status" value="1"/>
</dbReference>
<dbReference type="AlphaFoldDB" id="A0A6G0X811"/>
<dbReference type="Pfam" id="PF00454">
    <property type="entry name" value="PI3_PI4_kinase"/>
    <property type="match status" value="1"/>
</dbReference>
<evidence type="ECO:0000256" key="3">
    <source>
        <dbReference type="ARBA" id="ARBA00022777"/>
    </source>
</evidence>
<dbReference type="InterPro" id="IPR011009">
    <property type="entry name" value="Kinase-like_dom_sf"/>
</dbReference>
<dbReference type="GO" id="GO:0043491">
    <property type="term" value="P:phosphatidylinositol 3-kinase/protein kinase B signal transduction"/>
    <property type="evidence" value="ECO:0007669"/>
    <property type="project" value="TreeGrafter"/>
</dbReference>
<protein>
    <recommendedName>
        <fullName evidence="13">PH domain-containing protein</fullName>
    </recommendedName>
</protein>
<evidence type="ECO:0000256" key="5">
    <source>
        <dbReference type="PROSITE-ProRule" id="PRU00880"/>
    </source>
</evidence>
<dbReference type="PANTHER" id="PTHR10048:SF14">
    <property type="entry name" value="LD28067P"/>
    <property type="match status" value="1"/>
</dbReference>
<dbReference type="InterPro" id="IPR015433">
    <property type="entry name" value="PI3/4_kinase"/>
</dbReference>
<feature type="domain" description="PH" evidence="6">
    <location>
        <begin position="535"/>
        <end position="630"/>
    </location>
</feature>
<reference evidence="11 12" key="1">
    <citation type="submission" date="2019-07" db="EMBL/GenBank/DDBJ databases">
        <title>Genomics analysis of Aphanomyces spp. identifies a new class of oomycete effector associated with host adaptation.</title>
        <authorList>
            <person name="Gaulin E."/>
        </authorList>
    </citation>
    <scope>NUCLEOTIDE SEQUENCE [LARGE SCALE GENOMIC DNA]</scope>
    <source>
        <strain evidence="11 12">ATCC 201684</strain>
    </source>
</reference>
<dbReference type="PROSITE" id="PS51546">
    <property type="entry name" value="PI3K_RBD"/>
    <property type="match status" value="1"/>
</dbReference>
<organism evidence="11 12">
    <name type="scientific">Aphanomyces euteiches</name>
    <dbReference type="NCBI Taxonomy" id="100861"/>
    <lineage>
        <taxon>Eukaryota</taxon>
        <taxon>Sar</taxon>
        <taxon>Stramenopiles</taxon>
        <taxon>Oomycota</taxon>
        <taxon>Saprolegniomycetes</taxon>
        <taxon>Saprolegniales</taxon>
        <taxon>Verrucalvaceae</taxon>
        <taxon>Aphanomyces</taxon>
    </lineage>
</organism>
<dbReference type="Pfam" id="PF00794">
    <property type="entry name" value="PI3K_rbd"/>
    <property type="match status" value="1"/>
</dbReference>
<dbReference type="GO" id="GO:0016303">
    <property type="term" value="F:1-phosphatidylinositol-3-kinase activity"/>
    <property type="evidence" value="ECO:0007669"/>
    <property type="project" value="TreeGrafter"/>
</dbReference>
<accession>A0A6G0X811</accession>
<dbReference type="Proteomes" id="UP000481153">
    <property type="component" value="Unassembled WGS sequence"/>
</dbReference>
<evidence type="ECO:0000256" key="2">
    <source>
        <dbReference type="ARBA" id="ARBA00022741"/>
    </source>
</evidence>
<dbReference type="SMART" id="SM00233">
    <property type="entry name" value="PH"/>
    <property type="match status" value="2"/>
</dbReference>
<dbReference type="Pfam" id="PF00169">
    <property type="entry name" value="PH"/>
    <property type="match status" value="1"/>
</dbReference>
<dbReference type="SUPFAM" id="SSF48371">
    <property type="entry name" value="ARM repeat"/>
    <property type="match status" value="1"/>
</dbReference>
<dbReference type="InterPro" id="IPR001849">
    <property type="entry name" value="PH_domain"/>
</dbReference>
<dbReference type="GO" id="GO:0005886">
    <property type="term" value="C:plasma membrane"/>
    <property type="evidence" value="ECO:0007669"/>
    <property type="project" value="TreeGrafter"/>
</dbReference>
<dbReference type="SUPFAM" id="SSF56112">
    <property type="entry name" value="Protein kinase-like (PK-like)"/>
    <property type="match status" value="1"/>
</dbReference>
<evidence type="ECO:0000259" key="8">
    <source>
        <dbReference type="PROSITE" id="PS51545"/>
    </source>
</evidence>
<dbReference type="PROSITE" id="PS51545">
    <property type="entry name" value="PIK_HELICAL"/>
    <property type="match status" value="1"/>
</dbReference>
<dbReference type="Gene3D" id="2.30.29.30">
    <property type="entry name" value="Pleckstrin-homology domain (PH domain)/Phosphotyrosine-binding domain (PTB)"/>
    <property type="match status" value="2"/>
</dbReference>
<dbReference type="SMART" id="SM00145">
    <property type="entry name" value="PI3Ka"/>
    <property type="match status" value="1"/>
</dbReference>
<dbReference type="PANTHER" id="PTHR10048">
    <property type="entry name" value="PHOSPHATIDYLINOSITOL KINASE"/>
    <property type="match status" value="1"/>
</dbReference>
<dbReference type="CDD" id="cd00864">
    <property type="entry name" value="PI3Ka"/>
    <property type="match status" value="1"/>
</dbReference>
<dbReference type="InterPro" id="IPR011993">
    <property type="entry name" value="PH-like_dom_sf"/>
</dbReference>
<dbReference type="InterPro" id="IPR016024">
    <property type="entry name" value="ARM-type_fold"/>
</dbReference>
<dbReference type="GO" id="GO:0005524">
    <property type="term" value="F:ATP binding"/>
    <property type="evidence" value="ECO:0007669"/>
    <property type="project" value="UniProtKB-KW"/>
</dbReference>
<dbReference type="Gene3D" id="1.10.1070.11">
    <property type="entry name" value="Phosphatidylinositol 3-/4-kinase, catalytic domain"/>
    <property type="match status" value="1"/>
</dbReference>
<feature type="domain" description="C2 PI3K-type" evidence="10">
    <location>
        <begin position="334"/>
        <end position="513"/>
    </location>
</feature>
<comment type="similarity">
    <text evidence="5">Belongs to the PI3/PI4-kinase family.</text>
</comment>
<evidence type="ECO:0000259" key="6">
    <source>
        <dbReference type="PROSITE" id="PS50003"/>
    </source>
</evidence>
<feature type="domain" description="PI3K-RBD" evidence="9">
    <location>
        <begin position="190"/>
        <end position="290"/>
    </location>
</feature>
<dbReference type="GO" id="GO:0048015">
    <property type="term" value="P:phosphatidylinositol-mediated signaling"/>
    <property type="evidence" value="ECO:0007669"/>
    <property type="project" value="TreeGrafter"/>
</dbReference>
<dbReference type="InterPro" id="IPR000403">
    <property type="entry name" value="PI3/4_kinase_cat_dom"/>
</dbReference>
<feature type="domain" description="PI3K/PI4K catalytic" evidence="7">
    <location>
        <begin position="884"/>
        <end position="1143"/>
    </location>
</feature>
<name>A0A6G0X811_9STRA</name>
<dbReference type="InterPro" id="IPR001263">
    <property type="entry name" value="PI3K_accessory_dom"/>
</dbReference>
<evidence type="ECO:0000313" key="11">
    <source>
        <dbReference type="EMBL" id="KAF0736215.1"/>
    </source>
</evidence>
<dbReference type="SUPFAM" id="SSF50729">
    <property type="entry name" value="PH domain-like"/>
    <property type="match status" value="2"/>
</dbReference>
<keyword evidence="4" id="KW-0067">ATP-binding</keyword>
<dbReference type="Gene3D" id="1.25.40.70">
    <property type="entry name" value="Phosphatidylinositol 3-kinase, accessory domain (PIK)"/>
    <property type="match status" value="1"/>
</dbReference>
<dbReference type="PROSITE" id="PS50003">
    <property type="entry name" value="PH_DOMAIN"/>
    <property type="match status" value="2"/>
</dbReference>
<dbReference type="SUPFAM" id="SSF54236">
    <property type="entry name" value="Ubiquitin-like"/>
    <property type="match status" value="1"/>
</dbReference>
<keyword evidence="3" id="KW-0418">Kinase</keyword>
<dbReference type="Gene3D" id="2.60.40.150">
    <property type="entry name" value="C2 domain"/>
    <property type="match status" value="1"/>
</dbReference>
<dbReference type="Pfam" id="PF00613">
    <property type="entry name" value="PI3Ka"/>
    <property type="match status" value="1"/>
</dbReference>
<gene>
    <name evidence="11" type="ORF">Ae201684_007238</name>
</gene>
<sequence length="1143" mass="129419">METPSIYVNDIMPSNETLAWEQTAQSIRNEILDQATTTFMPLTARSCVPEYETELEVPSESYSTIKSLVRLPSSLLVDISPSDLETKSPSHEGFLMVGSKQGKMKDKYCKLQNKVLFIFNQQPRSNQDLQTPEVCVALDDVLLVRPFDDNTLQLNIELILAESRYLLKAMEESQNVEWVDALCHAIRYDSVSITYRRMLQLGIGDLLPPNAKWVFLLPSCTVQENVEHCFECFCSSPGSPLLHPYDPGDYVLKVNGLTEYMTEPDKLLSSYSHARECLVTKQTLYLTLVPKSDIELTFCREPEQKIQTAPSSSTLEPSDVKERMEEHFIPSSQCTSPLRVSLHQVGKIPKQYLDDVSRTPLRFQNCIVVAELVYAGRVVESIGKSEFAPLSADGDSHVVAVWKTPIALETRLPVRYFPQEARIVLTVYIAKQDGMTTRHTRILSTAWNVFDIDGWLASGNHIIECSNSAQEWTYGPLAKTSTLANEARFPYVEITLSVPVAETDLPSGRILFDWNVTEAPPQMEIPKNYSQRSSDLGRAGWLSLKKIMSIQERRLWVVLDPQSRSLTLKDSPTSPAIDVIQLENARIEVSHDAEKRFTIHTMINPAELSMSTETPEERHDWIQALTIVAKTDLVSWTNVPLGSLREAILANPLRPFTPLENEILWRNRAAFMDCFEALPRVLNSVNWFDPHEVNEIANILHKWAPAKQPANYLALLSKEIVHPAVRGFATDKLSTLSAASFSLYLPQMVQALKYEVYHTSPLAKLLFRRALEYPHQIGFDFFWRVHVETYNGRYRERFGVLLNSFLDSCPAHVREMLEIQHKLFSQDGELDRLCRQLKSLGNGGMKVEELTKTLRERLATINTDLLRIQIPLPINAQLAVSDFVVGKCRLTPELNLWLEFKTFNDNDLQNPIVAIFKSRVDGRSESFALQLIRWMEGVWRMEDLDLPVDPVRCIPIGPLTSMVQVKEYAVTIDSIRSNGQSFFRNLIGSGKAEMKTTKKLYCQSTAGCCVAAYILGLGNQREDNMTISIQGRLRLTEFEQIIHQTKAQEKTNSRGKSQVKPFVLTEAMVKVFESTSTTQKFLELVGQAASAVRGNLHLLVSLCLLMVPADMPQLKDARSIDHIVAAFSPSLLQDWRTNLLSTR</sequence>
<dbReference type="GO" id="GO:0035005">
    <property type="term" value="F:1-phosphatidylinositol-4-phosphate 3-kinase activity"/>
    <property type="evidence" value="ECO:0007669"/>
    <property type="project" value="TreeGrafter"/>
</dbReference>
<evidence type="ECO:0000256" key="4">
    <source>
        <dbReference type="ARBA" id="ARBA00022840"/>
    </source>
</evidence>
<evidence type="ECO:0008006" key="13">
    <source>
        <dbReference type="Google" id="ProtNLM"/>
    </source>
</evidence>
<dbReference type="GO" id="GO:0005942">
    <property type="term" value="C:phosphatidylinositol 3-kinase complex"/>
    <property type="evidence" value="ECO:0007669"/>
    <property type="project" value="TreeGrafter"/>
</dbReference>
<evidence type="ECO:0000259" key="9">
    <source>
        <dbReference type="PROSITE" id="PS51546"/>
    </source>
</evidence>
<dbReference type="GO" id="GO:0016477">
    <property type="term" value="P:cell migration"/>
    <property type="evidence" value="ECO:0007669"/>
    <property type="project" value="TreeGrafter"/>
</dbReference>
<dbReference type="Gene3D" id="3.10.20.770">
    <property type="match status" value="1"/>
</dbReference>
<dbReference type="InterPro" id="IPR002420">
    <property type="entry name" value="PI3K-type_C2_dom"/>
</dbReference>
<feature type="domain" description="PH" evidence="6">
    <location>
        <begin position="88"/>
        <end position="187"/>
    </location>
</feature>
<dbReference type="InterPro" id="IPR035892">
    <property type="entry name" value="C2_domain_sf"/>
</dbReference>
<dbReference type="InterPro" id="IPR000341">
    <property type="entry name" value="PI3K_Ras-bd_dom"/>
</dbReference>
<evidence type="ECO:0000259" key="7">
    <source>
        <dbReference type="PROSITE" id="PS50290"/>
    </source>
</evidence>
<dbReference type="InterPro" id="IPR042236">
    <property type="entry name" value="PI3K_accessory_sf"/>
</dbReference>
<evidence type="ECO:0000256" key="1">
    <source>
        <dbReference type="ARBA" id="ARBA00022679"/>
    </source>
</evidence>
<dbReference type="VEuPathDB" id="FungiDB:AeMF1_017256"/>